<gene>
    <name evidence="1" type="ORF">RUMHYD_02855</name>
</gene>
<dbReference type="PATRIC" id="fig|476272.21.peg.989"/>
<organism evidence="1 2">
    <name type="scientific">Blautia hydrogenotrophica (strain DSM 10507 / JCM 14656 / S5a33)</name>
    <name type="common">Ruminococcus hydrogenotrophicus</name>
    <dbReference type="NCBI Taxonomy" id="476272"/>
    <lineage>
        <taxon>Bacteria</taxon>
        <taxon>Bacillati</taxon>
        <taxon>Bacillota</taxon>
        <taxon>Clostridia</taxon>
        <taxon>Lachnospirales</taxon>
        <taxon>Lachnospiraceae</taxon>
        <taxon>Blautia</taxon>
    </lineage>
</organism>
<evidence type="ECO:0000313" key="1">
    <source>
        <dbReference type="EMBL" id="EEG48224.1"/>
    </source>
</evidence>
<dbReference type="EMBL" id="ACBZ01000158">
    <property type="protein sequence ID" value="EEG48224.1"/>
    <property type="molecule type" value="Genomic_DNA"/>
</dbReference>
<name>C0CPQ4_BLAHS</name>
<keyword evidence="2" id="KW-1185">Reference proteome</keyword>
<reference evidence="1 2" key="1">
    <citation type="submission" date="2009-01" db="EMBL/GenBank/DDBJ databases">
        <authorList>
            <person name="Fulton L."/>
            <person name="Clifton S."/>
            <person name="Fulton B."/>
            <person name="Xu J."/>
            <person name="Minx P."/>
            <person name="Pepin K.H."/>
            <person name="Johnson M."/>
            <person name="Bhonagiri V."/>
            <person name="Nash W.E."/>
            <person name="Mardis E.R."/>
            <person name="Wilson R.K."/>
        </authorList>
    </citation>
    <scope>NUCLEOTIDE SEQUENCE [LARGE SCALE GENOMIC DNA]</scope>
    <source>
        <strain evidence="2">DSM 10507 / JCM 14656 / S5a33</strain>
    </source>
</reference>
<comment type="caution">
    <text evidence="1">The sequence shown here is derived from an EMBL/GenBank/DDBJ whole genome shotgun (WGS) entry which is preliminary data.</text>
</comment>
<dbReference type="HOGENOM" id="CLU_2082451_0_0_9"/>
<evidence type="ECO:0000313" key="2">
    <source>
        <dbReference type="Proteomes" id="UP000003100"/>
    </source>
</evidence>
<proteinExistence type="predicted"/>
<reference evidence="1 2" key="2">
    <citation type="submission" date="2009-02" db="EMBL/GenBank/DDBJ databases">
        <title>Draft genome sequence of Blautia hydrogenotrophica DSM 10507 (Ruminococcus hydrogenotrophicus DSM 10507).</title>
        <authorList>
            <person name="Sudarsanam P."/>
            <person name="Ley R."/>
            <person name="Guruge J."/>
            <person name="Turnbaugh P.J."/>
            <person name="Mahowald M."/>
            <person name="Liep D."/>
            <person name="Gordon J."/>
        </authorList>
    </citation>
    <scope>NUCLEOTIDE SEQUENCE [LARGE SCALE GENOMIC DNA]</scope>
    <source>
        <strain evidence="2">DSM 10507 / JCM 14656 / S5a33</strain>
    </source>
</reference>
<accession>C0CPQ4</accession>
<dbReference type="eggNOG" id="ENOG5033Z00">
    <property type="taxonomic scope" value="Bacteria"/>
</dbReference>
<sequence>MTIPSQGQTLYGKRISSLIGGDVKVYEDGTVTGTMKHVTGYTGFNEADPEEQEGYFFPFHLTKSGTNMTFKKNGAASKENIPWEADNVFRVTSSDTFEVLVDDESVVIFNFAKVVFTK</sequence>
<protein>
    <submittedName>
        <fullName evidence="1">Uncharacterized protein</fullName>
    </submittedName>
</protein>
<dbReference type="Proteomes" id="UP000003100">
    <property type="component" value="Unassembled WGS sequence"/>
</dbReference>
<dbReference type="AlphaFoldDB" id="C0CPQ4"/>